<feature type="compositionally biased region" description="Polar residues" evidence="1">
    <location>
        <begin position="540"/>
        <end position="552"/>
    </location>
</feature>
<evidence type="ECO:0000256" key="1">
    <source>
        <dbReference type="SAM" id="MobiDB-lite"/>
    </source>
</evidence>
<dbReference type="InterPro" id="IPR036259">
    <property type="entry name" value="MFS_trans_sf"/>
</dbReference>
<keyword evidence="5" id="KW-1185">Reference proteome</keyword>
<dbReference type="EMBL" id="CAMXCT020005334">
    <property type="protein sequence ID" value="CAL1165436.1"/>
    <property type="molecule type" value="Genomic_DNA"/>
</dbReference>
<keyword evidence="2" id="KW-0812">Transmembrane</keyword>
<name>A0A9P1DM83_9DINO</name>
<gene>
    <name evidence="3" type="ORF">C1SCF055_LOCUS37162</name>
</gene>
<reference evidence="3" key="1">
    <citation type="submission" date="2022-10" db="EMBL/GenBank/DDBJ databases">
        <authorList>
            <person name="Chen Y."/>
            <person name="Dougan E. K."/>
            <person name="Chan C."/>
            <person name="Rhodes N."/>
            <person name="Thang M."/>
        </authorList>
    </citation>
    <scope>NUCLEOTIDE SEQUENCE</scope>
</reference>
<protein>
    <submittedName>
        <fullName evidence="4">Nodulin-like domain-containing protein</fullName>
    </submittedName>
</protein>
<feature type="region of interest" description="Disordered" evidence="1">
    <location>
        <begin position="517"/>
        <end position="554"/>
    </location>
</feature>
<feature type="transmembrane region" description="Helical" evidence="2">
    <location>
        <begin position="246"/>
        <end position="267"/>
    </location>
</feature>
<feature type="transmembrane region" description="Helical" evidence="2">
    <location>
        <begin position="287"/>
        <end position="306"/>
    </location>
</feature>
<dbReference type="Proteomes" id="UP001152797">
    <property type="component" value="Unassembled WGS sequence"/>
</dbReference>
<comment type="caution">
    <text evidence="3">The sequence shown here is derived from an EMBL/GenBank/DDBJ whole genome shotgun (WGS) entry which is preliminary data.</text>
</comment>
<feature type="transmembrane region" description="Helical" evidence="2">
    <location>
        <begin position="413"/>
        <end position="433"/>
    </location>
</feature>
<evidence type="ECO:0000313" key="4">
    <source>
        <dbReference type="EMBL" id="CAL4799373.1"/>
    </source>
</evidence>
<feature type="transmembrane region" description="Helical" evidence="2">
    <location>
        <begin position="34"/>
        <end position="53"/>
    </location>
</feature>
<keyword evidence="2" id="KW-0472">Membrane</keyword>
<feature type="compositionally biased region" description="Basic and acidic residues" evidence="1">
    <location>
        <begin position="517"/>
        <end position="538"/>
    </location>
</feature>
<accession>A0A9P1DM83</accession>
<reference evidence="4 5" key="2">
    <citation type="submission" date="2024-05" db="EMBL/GenBank/DDBJ databases">
        <authorList>
            <person name="Chen Y."/>
            <person name="Shah S."/>
            <person name="Dougan E. K."/>
            <person name="Thang M."/>
            <person name="Chan C."/>
        </authorList>
    </citation>
    <scope>NUCLEOTIDE SEQUENCE [LARGE SCALE GENOMIC DNA]</scope>
</reference>
<dbReference type="SUPFAM" id="SSF103473">
    <property type="entry name" value="MFS general substrate transporter"/>
    <property type="match status" value="1"/>
</dbReference>
<evidence type="ECO:0000256" key="2">
    <source>
        <dbReference type="SAM" id="Phobius"/>
    </source>
</evidence>
<dbReference type="EMBL" id="CAMXCT030005334">
    <property type="protein sequence ID" value="CAL4799373.1"/>
    <property type="molecule type" value="Genomic_DNA"/>
</dbReference>
<feature type="transmembrane region" description="Helical" evidence="2">
    <location>
        <begin position="163"/>
        <end position="188"/>
    </location>
</feature>
<dbReference type="AlphaFoldDB" id="A0A9P1DM83"/>
<dbReference type="EMBL" id="CAMXCT010005334">
    <property type="protein sequence ID" value="CAI4012061.1"/>
    <property type="molecule type" value="Genomic_DNA"/>
</dbReference>
<organism evidence="3">
    <name type="scientific">Cladocopium goreaui</name>
    <dbReference type="NCBI Taxonomy" id="2562237"/>
    <lineage>
        <taxon>Eukaryota</taxon>
        <taxon>Sar</taxon>
        <taxon>Alveolata</taxon>
        <taxon>Dinophyceae</taxon>
        <taxon>Suessiales</taxon>
        <taxon>Symbiodiniaceae</taxon>
        <taxon>Cladocopium</taxon>
    </lineage>
</organism>
<feature type="transmembrane region" description="Helical" evidence="2">
    <location>
        <begin position="318"/>
        <end position="337"/>
    </location>
</feature>
<feature type="transmembrane region" description="Helical" evidence="2">
    <location>
        <begin position="73"/>
        <end position="92"/>
    </location>
</feature>
<sequence>MEPPAGRERTGSWITENLSLGRALGYPAYTFRRLLLLVSCLLGVVQYGLVLTNGVTVKDFNDYYQLTTAEGDFLYGCMNFGACALSFVPGLIYDRLGCITAMLLGTVLADCGVLLQIVWTPDWPEFVSTMGGLAFCYTCFGFASTFFNVIGSFAPLSAFPVEYVGKVSACIQVCMSLGITIQTQAYYFLKKLGGDPIMHYLEYALVSFNLVGILMCTVFYFSSRLLKKSEEAEDQGMEPEMSLRKCLCSVDFAYMFLLFCSAIGFSFSFLNCLGRLSAEVGVSGTELGSVFGLVNALGRLLVCLPLDYTRKYRWGGVYVYIFASLLIYTVSMLILAVPASPTATMMRTANVFASLGYGGLLGIVPPALRITFGTQHLGMIYGLLYVGVAIFEPLWSLLFQKTEGCVGVECYDLYTRSSTCALLITLLATWAVLRQQTRGMSREALLQCSDGNLPQSGPATSSGAGGPWAAAGLIAQPEKRQYLPAVRAGDGKVVHLTASTRQPKRWETQVRFEKPHDKLREWGSRERDEVHESKEEVSRSPVSPQLSHQQSLVPRRRSIQALEQLRSDLLSNPTSAPARRYRGSTSVWDTIHSNANQQCVKMRRILEAESHSHAAPSIENLLREERPPAEDPSRPLYLTAVVLLYISPCNPLNMEHILMLRRARQAVEAFYRVVVAGAVVIPWSSTALAKHFESERPAVQLPFDFRMSIAQSVIEQAEQDWILMDNCQEGCLANAPGKLLDYFSEYTRSRLYDPGYDTKVLEVHDEDTLWSLHPRQMDGSHRVPFDPYGKVPDVSPFAVVKEVKYVLVECPKQVQCRELLRRTIWLICRGEEMTSAMDILRRLLGEPGAELLQRWAKGRARQAVQAVAPR</sequence>
<dbReference type="OrthoDB" id="410267at2759"/>
<feature type="transmembrane region" description="Helical" evidence="2">
    <location>
        <begin position="380"/>
        <end position="398"/>
    </location>
</feature>
<feature type="transmembrane region" description="Helical" evidence="2">
    <location>
        <begin position="349"/>
        <end position="368"/>
    </location>
</feature>
<dbReference type="Pfam" id="PF07690">
    <property type="entry name" value="MFS_1"/>
    <property type="match status" value="1"/>
</dbReference>
<keyword evidence="2" id="KW-1133">Transmembrane helix</keyword>
<feature type="transmembrane region" description="Helical" evidence="2">
    <location>
        <begin position="669"/>
        <end position="689"/>
    </location>
</feature>
<dbReference type="Gene3D" id="1.20.1250.20">
    <property type="entry name" value="MFS general substrate transporter like domains"/>
    <property type="match status" value="1"/>
</dbReference>
<feature type="transmembrane region" description="Helical" evidence="2">
    <location>
        <begin position="99"/>
        <end position="119"/>
    </location>
</feature>
<dbReference type="InterPro" id="IPR011701">
    <property type="entry name" value="MFS"/>
</dbReference>
<evidence type="ECO:0000313" key="3">
    <source>
        <dbReference type="EMBL" id="CAI4012061.1"/>
    </source>
</evidence>
<proteinExistence type="predicted"/>
<feature type="transmembrane region" description="Helical" evidence="2">
    <location>
        <begin position="131"/>
        <end position="151"/>
    </location>
</feature>
<feature type="transmembrane region" description="Helical" evidence="2">
    <location>
        <begin position="200"/>
        <end position="221"/>
    </location>
</feature>
<dbReference type="GO" id="GO:0022857">
    <property type="term" value="F:transmembrane transporter activity"/>
    <property type="evidence" value="ECO:0007669"/>
    <property type="project" value="InterPro"/>
</dbReference>
<evidence type="ECO:0000313" key="5">
    <source>
        <dbReference type="Proteomes" id="UP001152797"/>
    </source>
</evidence>